<dbReference type="PANTHER" id="PTHR43828:SF15">
    <property type="entry name" value="TRANSCRIPTION FACTOR MBP1"/>
    <property type="match status" value="1"/>
</dbReference>
<feature type="region of interest" description="Disordered" evidence="6">
    <location>
        <begin position="120"/>
        <end position="231"/>
    </location>
</feature>
<dbReference type="PANTHER" id="PTHR43828">
    <property type="entry name" value="ASPARAGINASE"/>
    <property type="match status" value="1"/>
</dbReference>
<sequence>MAALSMATTNGLQIYLATYSNVPVFEFVTSEGPIMRRKSDAWINATHILKIAKFPKAKRTRILERDVQTGIHEKVQGGYGKYQGTYVPLNLGMEIAKTFGVYEILKPIFDFIYIEGQSETPPPAPKHSHASASNVAKRQASNLGASDENKPVPAKRSKSTSATPAMSAASPPVNPSTKASTPSNKDEPMKKRGRPKRVALSKSVVRPSLKQNNTTPIGESGPSFGTFNNNSLTTSITGSRINEELPIPSLQRHDTEQDALQVMASNMNVKDEDLELADKSSEDEQDDLNQNIHSHHNASHVLNHQKLGQFTPRNSGYFKHEQDDDELMSVRELFGTPRDSFERIVHTNNNHNNNSSSLHNKNMVGLAANQHLQLLQANQQSSQFPINHASFPNRLQLPSINGTLINGTTGPNGSPIGIMHDPFGLLQYHHDQQNPEATYVNYFKSLLNYICEDGNNSNHSINQNNGLKVRMNSMDIPEKLAHPPQPLLKININQPIDTDGNTIFHWACSMGNITIIHFLISIFSKFINLEVKNSNGETPLMFLVKFNNSFNLKNFPNLLDLLVDSILIVDNSGKTILHHIALASSTDAKKEKVSKNTKKTKEIFSQYYMECIFNKLIEFQDFKIDDNKKVDEEERKNLIIKFINHQDSDGNTAFHIISYYLNKRCIGIFLQYIEYIDLSIRNMVNFTVEDYMASHNHLLRADPNEINDEINKKPIVMISNELDNDQRDSINTQSFDSQLYYSKLAINLHSSTANQITEKLTELSYSVDKELKEKDDLILKNIKYLNLISQEKLKSQKSILKLFDMDHLLEFTNMNGKMTPQTDEDIESPIKNNDENTIVQEDNTTTGMSFIATQKDDDDDETITKPISQPLSQPISQPINTNDELFINDDNLRDSLVQEEIERLSNDLSFLYLSKREEFLDKINQYQKYNEIKLRNKLNDLIKQYDQPNEQQKDVEERIKYSINLQQEILRKKQLVDQTTKHHIEIPISYTNQLDSSEEFKENRLDEDEDSIIDKLSPNDKLFKYCKLISICCNMNFKDVGNSINLIEQSLAKSFNGQRGA</sequence>
<dbReference type="InterPro" id="IPR036887">
    <property type="entry name" value="HTH_APSES_sf"/>
</dbReference>
<evidence type="ECO:0000256" key="4">
    <source>
        <dbReference type="ARBA" id="ARBA00054211"/>
    </source>
</evidence>
<keyword evidence="9" id="KW-1185">Reference proteome</keyword>
<dbReference type="FunFam" id="3.10.260.10:FF:000004">
    <property type="entry name" value="Transcription factor MBP1"/>
    <property type="match status" value="1"/>
</dbReference>
<evidence type="ECO:0000313" key="8">
    <source>
        <dbReference type="EMBL" id="ODV69557.1"/>
    </source>
</evidence>
<dbReference type="SUPFAM" id="SSF54616">
    <property type="entry name" value="DNA-binding domain of Mlu1-box binding protein MBP1"/>
    <property type="match status" value="1"/>
</dbReference>
<reference evidence="9" key="1">
    <citation type="submission" date="2016-05" db="EMBL/GenBank/DDBJ databases">
        <title>Comparative genomics of biotechnologically important yeasts.</title>
        <authorList>
            <consortium name="DOE Joint Genome Institute"/>
            <person name="Riley R."/>
            <person name="Haridas S."/>
            <person name="Wolfe K.H."/>
            <person name="Lopes M.R."/>
            <person name="Hittinger C.T."/>
            <person name="Goker M."/>
            <person name="Salamov A."/>
            <person name="Wisecaver J."/>
            <person name="Long T.M."/>
            <person name="Aerts A.L."/>
            <person name="Barry K."/>
            <person name="Choi C."/>
            <person name="Clum A."/>
            <person name="Coughlan A.Y."/>
            <person name="Deshpande S."/>
            <person name="Douglass A.P."/>
            <person name="Hanson S.J."/>
            <person name="Klenk H.-P."/>
            <person name="Labutti K."/>
            <person name="Lapidus A."/>
            <person name="Lindquist E."/>
            <person name="Lipzen A."/>
            <person name="Meier-Kolthoff J.P."/>
            <person name="Ohm R.A."/>
            <person name="Otillar R.P."/>
            <person name="Pangilinan J."/>
            <person name="Peng Y."/>
            <person name="Rokas A."/>
            <person name="Rosa C.A."/>
            <person name="Scheuner C."/>
            <person name="Sibirny A.A."/>
            <person name="Slot J.C."/>
            <person name="Stielow J.B."/>
            <person name="Sun H."/>
            <person name="Kurtzman C.P."/>
            <person name="Blackwell M."/>
            <person name="Grigoriev I.V."/>
            <person name="Jeffries T.W."/>
        </authorList>
    </citation>
    <scope>NUCLEOTIDE SEQUENCE [LARGE SCALE GENOMIC DNA]</scope>
    <source>
        <strain evidence="9">NRRL Y-1933</strain>
    </source>
</reference>
<dbReference type="PROSITE" id="PS51299">
    <property type="entry name" value="HTH_APSES"/>
    <property type="match status" value="1"/>
</dbReference>
<feature type="compositionally biased region" description="Low complexity" evidence="6">
    <location>
        <begin position="159"/>
        <end position="171"/>
    </location>
</feature>
<gene>
    <name evidence="8" type="ORF">HYPBUDRAFT_164180</name>
</gene>
<evidence type="ECO:0000256" key="5">
    <source>
        <dbReference type="ARBA" id="ARBA00073969"/>
    </source>
</evidence>
<organism evidence="8 9">
    <name type="scientific">Hyphopichia burtonii NRRL Y-1933</name>
    <dbReference type="NCBI Taxonomy" id="984485"/>
    <lineage>
        <taxon>Eukaryota</taxon>
        <taxon>Fungi</taxon>
        <taxon>Dikarya</taxon>
        <taxon>Ascomycota</taxon>
        <taxon>Saccharomycotina</taxon>
        <taxon>Pichiomycetes</taxon>
        <taxon>Debaryomycetaceae</taxon>
        <taxon>Hyphopichia</taxon>
    </lineage>
</organism>
<dbReference type="AlphaFoldDB" id="A0A1E4RQM0"/>
<dbReference type="EMBL" id="KV454538">
    <property type="protein sequence ID" value="ODV69557.1"/>
    <property type="molecule type" value="Genomic_DNA"/>
</dbReference>
<dbReference type="GO" id="GO:0003677">
    <property type="term" value="F:DNA binding"/>
    <property type="evidence" value="ECO:0007669"/>
    <property type="project" value="UniProtKB-KW"/>
</dbReference>
<dbReference type="Gene3D" id="1.25.40.20">
    <property type="entry name" value="Ankyrin repeat-containing domain"/>
    <property type="match status" value="1"/>
</dbReference>
<dbReference type="STRING" id="984485.A0A1E4RQM0"/>
<dbReference type="Proteomes" id="UP000095085">
    <property type="component" value="Unassembled WGS sequence"/>
</dbReference>
<evidence type="ECO:0000256" key="3">
    <source>
        <dbReference type="ARBA" id="ARBA00023125"/>
    </source>
</evidence>
<feature type="compositionally biased region" description="Polar residues" evidence="6">
    <location>
        <begin position="134"/>
        <end position="144"/>
    </location>
</feature>
<dbReference type="SMART" id="SM00248">
    <property type="entry name" value="ANK"/>
    <property type="match status" value="3"/>
</dbReference>
<dbReference type="GO" id="GO:0033309">
    <property type="term" value="C:SBF transcription complex"/>
    <property type="evidence" value="ECO:0007669"/>
    <property type="project" value="TreeGrafter"/>
</dbReference>
<name>A0A1E4RQM0_9ASCO</name>
<evidence type="ECO:0000256" key="2">
    <source>
        <dbReference type="ARBA" id="ARBA00023043"/>
    </source>
</evidence>
<dbReference type="InterPro" id="IPR036770">
    <property type="entry name" value="Ankyrin_rpt-contain_sf"/>
</dbReference>
<evidence type="ECO:0000256" key="6">
    <source>
        <dbReference type="SAM" id="MobiDB-lite"/>
    </source>
</evidence>
<dbReference type="RefSeq" id="XP_020078624.1">
    <property type="nucleotide sequence ID" value="XM_020222653.1"/>
</dbReference>
<comment type="function">
    <text evidence="4">Binds to MCB elements (Mlu I cell cycle box) found in the promoter of most DNA synthesis genes. Transcriptional activation by MBF has an important role in the transition from G1 to S phase. It may have a dual role in that it behaves as an activator of transcription at the G1-S boundary and as a repressor during other stages of the cell cycle.</text>
</comment>
<evidence type="ECO:0000259" key="7">
    <source>
        <dbReference type="PROSITE" id="PS51299"/>
    </source>
</evidence>
<dbReference type="GeneID" id="30997202"/>
<feature type="domain" description="HTH APSES-type" evidence="7">
    <location>
        <begin position="14"/>
        <end position="121"/>
    </location>
</feature>
<protein>
    <recommendedName>
        <fullName evidence="5">Transcription factor MBP1</fullName>
    </recommendedName>
</protein>
<keyword evidence="2" id="KW-0040">ANK repeat</keyword>
<dbReference type="InterPro" id="IPR002110">
    <property type="entry name" value="Ankyrin_rpt"/>
</dbReference>
<dbReference type="Pfam" id="PF13606">
    <property type="entry name" value="Ank_3"/>
    <property type="match status" value="1"/>
</dbReference>
<dbReference type="SUPFAM" id="SSF48403">
    <property type="entry name" value="Ankyrin repeat"/>
    <property type="match status" value="1"/>
</dbReference>
<dbReference type="OrthoDB" id="6718656at2759"/>
<keyword evidence="3" id="KW-0238">DNA-binding</keyword>
<proteinExistence type="predicted"/>
<keyword evidence="1" id="KW-0677">Repeat</keyword>
<accession>A0A1E4RQM0</accession>
<dbReference type="Pfam" id="PF04383">
    <property type="entry name" value="KilA-N"/>
    <property type="match status" value="1"/>
</dbReference>
<feature type="compositionally biased region" description="Polar residues" evidence="6">
    <location>
        <begin position="209"/>
        <end position="231"/>
    </location>
</feature>
<dbReference type="GO" id="GO:0001228">
    <property type="term" value="F:DNA-binding transcription activator activity, RNA polymerase II-specific"/>
    <property type="evidence" value="ECO:0007669"/>
    <property type="project" value="UniProtKB-ARBA"/>
</dbReference>
<dbReference type="Gene3D" id="3.10.260.10">
    <property type="entry name" value="Transcription regulator HTH, APSES-type DNA-binding domain"/>
    <property type="match status" value="1"/>
</dbReference>
<dbReference type="InterPro" id="IPR051642">
    <property type="entry name" value="SWI6-like"/>
</dbReference>
<dbReference type="GO" id="GO:0030907">
    <property type="term" value="C:MBF transcription complex"/>
    <property type="evidence" value="ECO:0007669"/>
    <property type="project" value="UniProtKB-ARBA"/>
</dbReference>
<evidence type="ECO:0000313" key="9">
    <source>
        <dbReference type="Proteomes" id="UP000095085"/>
    </source>
</evidence>
<dbReference type="InterPro" id="IPR003163">
    <property type="entry name" value="Tscrpt_reg_HTH_APSES-type"/>
</dbReference>
<evidence type="ECO:0000256" key="1">
    <source>
        <dbReference type="ARBA" id="ARBA00022737"/>
    </source>
</evidence>
<dbReference type="InterPro" id="IPR018004">
    <property type="entry name" value="KilA/APSES_HTH"/>
</dbReference>
<dbReference type="SMART" id="SM01252">
    <property type="entry name" value="KilA-N"/>
    <property type="match status" value="1"/>
</dbReference>